<protein>
    <submittedName>
        <fullName evidence="1">Uncharacterized protein</fullName>
    </submittedName>
</protein>
<proteinExistence type="predicted"/>
<dbReference type="EMBL" id="JACVDC010000027">
    <property type="protein sequence ID" value="MBC9796449.1"/>
    <property type="molecule type" value="Genomic_DNA"/>
</dbReference>
<reference evidence="1 2" key="1">
    <citation type="submission" date="2020-09" db="EMBL/GenBank/DDBJ databases">
        <title>Sinomicrobium weinanense sp. nov., a halophilic bacteria isolated from saline-alkali soil.</title>
        <authorList>
            <person name="Wu P."/>
            <person name="Ren H."/>
            <person name="Mei Y."/>
            <person name="Liang Y."/>
            <person name="Chen Z."/>
        </authorList>
    </citation>
    <scope>NUCLEOTIDE SEQUENCE [LARGE SCALE GENOMIC DNA]</scope>
    <source>
        <strain evidence="1 2">FJxs</strain>
    </source>
</reference>
<dbReference type="Proteomes" id="UP000653730">
    <property type="component" value="Unassembled WGS sequence"/>
</dbReference>
<organism evidence="1 2">
    <name type="scientific">Sinomicrobium weinanense</name>
    <dbReference type="NCBI Taxonomy" id="2842200"/>
    <lineage>
        <taxon>Bacteria</taxon>
        <taxon>Pseudomonadati</taxon>
        <taxon>Bacteroidota</taxon>
        <taxon>Flavobacteriia</taxon>
        <taxon>Flavobacteriales</taxon>
        <taxon>Flavobacteriaceae</taxon>
        <taxon>Sinomicrobium</taxon>
    </lineage>
</organism>
<dbReference type="AlphaFoldDB" id="A0A926Q324"/>
<name>A0A926Q324_9FLAO</name>
<gene>
    <name evidence="1" type="ORF">IBL28_10740</name>
</gene>
<sequence>MEEFLTNYGLYKEYILLEDYYIGNQDFTDPIDFVGRTFEYWCENEQANRTFELDLDEARKHYFGSHRADLIHDDHFIDGKLNYIFTAIGKCKSCNKYHIYFDLNVYSNKPISNIIDNVDNIAFHKKNTEQHPNTNIYIQKVGAFPEIKRVPNKIISNYFDRETNQWYFKGINALDKNFGIGSFAYFRRIIEKELINIVESIKLLPDSHTAEIQKLLDKHKENPKVSTIYDNIFQHLPNSLKVLGDNPIKLLYNQTSEGLHSLTEKECLEKSEKILKLLEFVIRKINEERSEIKDLKETIKGLK</sequence>
<accession>A0A926Q324</accession>
<evidence type="ECO:0000313" key="1">
    <source>
        <dbReference type="EMBL" id="MBC9796449.1"/>
    </source>
</evidence>
<evidence type="ECO:0000313" key="2">
    <source>
        <dbReference type="Proteomes" id="UP000653730"/>
    </source>
</evidence>
<keyword evidence="2" id="KW-1185">Reference proteome</keyword>
<dbReference type="RefSeq" id="WP_187965590.1">
    <property type="nucleotide sequence ID" value="NZ_JACVDC010000027.1"/>
</dbReference>
<comment type="caution">
    <text evidence="1">The sequence shown here is derived from an EMBL/GenBank/DDBJ whole genome shotgun (WGS) entry which is preliminary data.</text>
</comment>